<evidence type="ECO:0000256" key="4">
    <source>
        <dbReference type="ARBA" id="ARBA00023082"/>
    </source>
</evidence>
<dbReference type="PANTHER" id="PTHR30173:SF43">
    <property type="entry name" value="ECF RNA POLYMERASE SIGMA FACTOR SIGI-RELATED"/>
    <property type="match status" value="1"/>
</dbReference>
<name>A0ABP8JDE8_9ACTN</name>
<dbReference type="EMBL" id="BAABFR010000017">
    <property type="protein sequence ID" value="GAA4388972.1"/>
    <property type="molecule type" value="Genomic_DNA"/>
</dbReference>
<evidence type="ECO:0000256" key="3">
    <source>
        <dbReference type="ARBA" id="ARBA00023015"/>
    </source>
</evidence>
<accession>A0ABP8JDE8</accession>
<dbReference type="PANTHER" id="PTHR30173">
    <property type="entry name" value="SIGMA 19 FACTOR"/>
    <property type="match status" value="1"/>
</dbReference>
<dbReference type="InterPro" id="IPR052704">
    <property type="entry name" value="ECF_Sigma-70_Domain"/>
</dbReference>
<dbReference type="InterPro" id="IPR007627">
    <property type="entry name" value="RNA_pol_sigma70_r2"/>
</dbReference>
<comment type="caution">
    <text evidence="9">The sequence shown here is derived from an EMBL/GenBank/DDBJ whole genome shotgun (WGS) entry which is preliminary data.</text>
</comment>
<evidence type="ECO:0000256" key="2">
    <source>
        <dbReference type="ARBA" id="ARBA00011344"/>
    </source>
</evidence>
<dbReference type="Gene3D" id="1.10.1740.10">
    <property type="match status" value="1"/>
</dbReference>
<dbReference type="InterPro" id="IPR013325">
    <property type="entry name" value="RNA_pol_sigma_r2"/>
</dbReference>
<keyword evidence="6" id="KW-0804">Transcription</keyword>
<keyword evidence="4" id="KW-0731">Sigma factor</keyword>
<evidence type="ECO:0000256" key="5">
    <source>
        <dbReference type="ARBA" id="ARBA00023125"/>
    </source>
</evidence>
<dbReference type="SUPFAM" id="SSF88659">
    <property type="entry name" value="Sigma3 and sigma4 domains of RNA polymerase sigma factors"/>
    <property type="match status" value="1"/>
</dbReference>
<organism evidence="9 10">
    <name type="scientific">Tsukamurella soli</name>
    <dbReference type="NCBI Taxonomy" id="644556"/>
    <lineage>
        <taxon>Bacteria</taxon>
        <taxon>Bacillati</taxon>
        <taxon>Actinomycetota</taxon>
        <taxon>Actinomycetes</taxon>
        <taxon>Mycobacteriales</taxon>
        <taxon>Tsukamurellaceae</taxon>
        <taxon>Tsukamurella</taxon>
    </lineage>
</organism>
<comment type="subunit">
    <text evidence="2">Interacts transiently with the RNA polymerase catalytic core formed by RpoA, RpoB, RpoC and RpoZ (2 alpha, 1 beta, 1 beta' and 1 omega subunit) to form the RNA polymerase holoenzyme that can initiate transcription.</text>
</comment>
<reference evidence="10" key="1">
    <citation type="journal article" date="2019" name="Int. J. Syst. Evol. Microbiol.">
        <title>The Global Catalogue of Microorganisms (GCM) 10K type strain sequencing project: providing services to taxonomists for standard genome sequencing and annotation.</title>
        <authorList>
            <consortium name="The Broad Institute Genomics Platform"/>
            <consortium name="The Broad Institute Genome Sequencing Center for Infectious Disease"/>
            <person name="Wu L."/>
            <person name="Ma J."/>
        </authorList>
    </citation>
    <scope>NUCLEOTIDE SEQUENCE [LARGE SCALE GENOMIC DNA]</scope>
    <source>
        <strain evidence="10">JCM 17688</strain>
    </source>
</reference>
<protein>
    <submittedName>
        <fullName evidence="9">Sigma-70 family RNA polymerase sigma factor</fullName>
    </submittedName>
</protein>
<dbReference type="Pfam" id="PF08281">
    <property type="entry name" value="Sigma70_r4_2"/>
    <property type="match status" value="1"/>
</dbReference>
<keyword evidence="10" id="KW-1185">Reference proteome</keyword>
<proteinExistence type="inferred from homology"/>
<feature type="domain" description="RNA polymerase sigma factor 70 region 4 type 2" evidence="8">
    <location>
        <begin position="111"/>
        <end position="161"/>
    </location>
</feature>
<evidence type="ECO:0000259" key="7">
    <source>
        <dbReference type="Pfam" id="PF04542"/>
    </source>
</evidence>
<comment type="similarity">
    <text evidence="1">Belongs to the sigma-70 factor family. ECF subfamily.</text>
</comment>
<evidence type="ECO:0000313" key="9">
    <source>
        <dbReference type="EMBL" id="GAA4388972.1"/>
    </source>
</evidence>
<sequence>MTAVDDALVRRFEEHRDHVRMVAFRVLGSLESAEDAVQETWIRLASSDADAIANLPGWLTTAVSRICLDMLRAQRSRPRELIGHPLPDVVDPATTGDPEHEALLVDSVGRALLVVLDRLSPEERVAFVLHDAFGVPFDRLAPVVGRSPSTTKKLASRARRKVRGDTAVSATELAERRRVVEAFLAAARAGDIDAVTAVLAPDVVRRADRAAIPADRPAEVRGARKVADEIAVFGRRARFAAPLLVDGDVGLVVASRARPELVLTFEFADHRITGYELIADPARLACLTLAVLP</sequence>
<evidence type="ECO:0000256" key="6">
    <source>
        <dbReference type="ARBA" id="ARBA00023163"/>
    </source>
</evidence>
<gene>
    <name evidence="9" type="ORF">GCM10023147_15120</name>
</gene>
<dbReference type="InterPro" id="IPR036388">
    <property type="entry name" value="WH-like_DNA-bd_sf"/>
</dbReference>
<keyword evidence="5" id="KW-0238">DNA-binding</keyword>
<dbReference type="InterPro" id="IPR032710">
    <property type="entry name" value="NTF2-like_dom_sf"/>
</dbReference>
<dbReference type="InterPro" id="IPR014284">
    <property type="entry name" value="RNA_pol_sigma-70_dom"/>
</dbReference>
<keyword evidence="3" id="KW-0805">Transcription regulation</keyword>
<dbReference type="Gene3D" id="1.10.10.10">
    <property type="entry name" value="Winged helix-like DNA-binding domain superfamily/Winged helix DNA-binding domain"/>
    <property type="match status" value="1"/>
</dbReference>
<evidence type="ECO:0000256" key="1">
    <source>
        <dbReference type="ARBA" id="ARBA00010641"/>
    </source>
</evidence>
<dbReference type="SUPFAM" id="SSF88946">
    <property type="entry name" value="Sigma2 domain of RNA polymerase sigma factors"/>
    <property type="match status" value="1"/>
</dbReference>
<dbReference type="Pfam" id="PF04542">
    <property type="entry name" value="Sigma70_r2"/>
    <property type="match status" value="1"/>
</dbReference>
<dbReference type="Proteomes" id="UP001500635">
    <property type="component" value="Unassembled WGS sequence"/>
</dbReference>
<dbReference type="InterPro" id="IPR013324">
    <property type="entry name" value="RNA_pol_sigma_r3/r4-like"/>
</dbReference>
<dbReference type="SUPFAM" id="SSF54427">
    <property type="entry name" value="NTF2-like"/>
    <property type="match status" value="1"/>
</dbReference>
<dbReference type="InterPro" id="IPR013249">
    <property type="entry name" value="RNA_pol_sigma70_r4_t2"/>
</dbReference>
<evidence type="ECO:0000313" key="10">
    <source>
        <dbReference type="Proteomes" id="UP001500635"/>
    </source>
</evidence>
<dbReference type="Gene3D" id="3.10.450.50">
    <property type="match status" value="1"/>
</dbReference>
<dbReference type="NCBIfam" id="TIGR02937">
    <property type="entry name" value="sigma70-ECF"/>
    <property type="match status" value="1"/>
</dbReference>
<evidence type="ECO:0000259" key="8">
    <source>
        <dbReference type="Pfam" id="PF08281"/>
    </source>
</evidence>
<feature type="domain" description="RNA polymerase sigma-70 region 2" evidence="7">
    <location>
        <begin position="12"/>
        <end position="76"/>
    </location>
</feature>